<sequence>MQTTITGAPAKALPGMLSDTSYKRSISRAVGEDAGLLPGVFVYEGKTDKKVYAAGTAGAVYAGVTLRDLSLSGFIVAAADNNPATNGQPKLDLKYEKTRAASVLERGAVWVLVATGSTIGNRDAVSCVTTGAEAGYATTGTTGAAVVPNAQARGNVETLADGRRIIEVELGAGAL</sequence>
<evidence type="ECO:0000313" key="2">
    <source>
        <dbReference type="Proteomes" id="UP000225954"/>
    </source>
</evidence>
<reference evidence="1 2" key="1">
    <citation type="journal article" date="2016" name="Genome Announc.">
        <title>Genome Sequences of Pseudomonas oryzihabitans Phage POR1 and Pseudomonas aeruginosa Phage PAE1.</title>
        <authorList>
            <person name="Dyson Z.A."/>
            <person name="Seviour R.J."/>
            <person name="Tucci J."/>
            <person name="Petrovski S."/>
        </authorList>
    </citation>
    <scope>NUCLEOTIDE SEQUENCE [LARGE SCALE GENOMIC DNA]</scope>
</reference>
<dbReference type="Pfam" id="PF22758">
    <property type="entry name" value="Phage_cement"/>
    <property type="match status" value="1"/>
</dbReference>
<dbReference type="Proteomes" id="UP000225954">
    <property type="component" value="Segment"/>
</dbReference>
<evidence type="ECO:0000313" key="1">
    <source>
        <dbReference type="EMBL" id="ALH46210.1"/>
    </source>
</evidence>
<proteinExistence type="predicted"/>
<gene>
    <name evidence="1" type="ORF">POR1_5</name>
</gene>
<accession>A0A0N9S7F0</accession>
<dbReference type="InterPro" id="IPR054438">
    <property type="entry name" value="Struct_cement_gp24/gp6"/>
</dbReference>
<name>A0A0N9S7F0_9CAUD</name>
<keyword evidence="2" id="KW-1185">Reference proteome</keyword>
<protein>
    <submittedName>
        <fullName evidence="1">Uncharacterized protein</fullName>
    </submittedName>
</protein>
<dbReference type="EMBL" id="KT716399">
    <property type="protein sequence ID" value="ALH46210.1"/>
    <property type="molecule type" value="Genomic_DNA"/>
</dbReference>
<organism evidence="1 2">
    <name type="scientific">Pseudomonas phage POR1</name>
    <dbReference type="NCBI Taxonomy" id="1718594"/>
    <lineage>
        <taxon>Viruses</taxon>
        <taxon>Duplodnaviria</taxon>
        <taxon>Heunggongvirae</taxon>
        <taxon>Uroviricota</taxon>
        <taxon>Caudoviricetes</taxon>
        <taxon>Porunavirus</taxon>
        <taxon>Porunavirus POR1</taxon>
    </lineage>
</organism>